<evidence type="ECO:0000313" key="2">
    <source>
        <dbReference type="EMBL" id="GAW83900.1"/>
    </source>
</evidence>
<keyword evidence="1" id="KW-0472">Membrane</keyword>
<evidence type="ECO:0000256" key="1">
    <source>
        <dbReference type="SAM" id="Phobius"/>
    </source>
</evidence>
<dbReference type="RefSeq" id="XP_028546489.1">
    <property type="nucleotide sequence ID" value="XM_028690688.1"/>
</dbReference>
<keyword evidence="1" id="KW-1133">Transmembrane helix</keyword>
<keyword evidence="1" id="KW-0812">Transmembrane</keyword>
<dbReference type="OrthoDB" id="381216at2759"/>
<proteinExistence type="predicted"/>
<sequence length="293" mass="34713">MVEGIYTIVKHFPEYNNIIEKHKHTKFDHDFSSKCKGILNKFPGEFGISYVPMCFQAMSYLYDILVSENSISTGHVCKYLYYWIYHSLINENTKSYAKQLYRSVLNEWDSSFIFKACINYPENISENVLKNMKHIYDMRNKINDIKNFTTKSCFRNICLCFQECADMYSKKVNECISNDNSDFCSALKNIKTELQELNSKHKCQIYMPEFALSFQINKIRVSIIITFLIMCVACIFTFIVYKYTPYSSWLRGTIKTVTNKMKNIFEEKNILHNFEGYNIDLDDKRYSILYYSP</sequence>
<keyword evidence="3" id="KW-1185">Reference proteome</keyword>
<feature type="transmembrane region" description="Helical" evidence="1">
    <location>
        <begin position="221"/>
        <end position="241"/>
    </location>
</feature>
<organism evidence="2 3">
    <name type="scientific">Plasmodium gonderi</name>
    <dbReference type="NCBI Taxonomy" id="77519"/>
    <lineage>
        <taxon>Eukaryota</taxon>
        <taxon>Sar</taxon>
        <taxon>Alveolata</taxon>
        <taxon>Apicomplexa</taxon>
        <taxon>Aconoidasida</taxon>
        <taxon>Haemosporida</taxon>
        <taxon>Plasmodiidae</taxon>
        <taxon>Plasmodium</taxon>
        <taxon>Plasmodium (Plasmodium)</taxon>
    </lineage>
</organism>
<comment type="caution">
    <text evidence="2">The sequence shown here is derived from an EMBL/GenBank/DDBJ whole genome shotgun (WGS) entry which is preliminary data.</text>
</comment>
<gene>
    <name evidence="2" type="ORF">PGO_147000</name>
</gene>
<name>A0A1Y1JNR7_PLAGO</name>
<dbReference type="EMBL" id="BDQF01000015">
    <property type="protein sequence ID" value="GAW83900.1"/>
    <property type="molecule type" value="Genomic_DNA"/>
</dbReference>
<protein>
    <submittedName>
        <fullName evidence="2">Variable surface protein</fullName>
    </submittedName>
</protein>
<evidence type="ECO:0000313" key="3">
    <source>
        <dbReference type="Proteomes" id="UP000195521"/>
    </source>
</evidence>
<dbReference type="GeneID" id="39750648"/>
<dbReference type="AlphaFoldDB" id="A0A1Y1JNR7"/>
<accession>A0A1Y1JNR7</accession>
<reference evidence="3" key="1">
    <citation type="submission" date="2017-04" db="EMBL/GenBank/DDBJ databases">
        <title>Plasmodium gonderi genome.</title>
        <authorList>
            <person name="Arisue N."/>
            <person name="Honma H."/>
            <person name="Kawai S."/>
            <person name="Tougan T."/>
            <person name="Tanabe K."/>
            <person name="Horii T."/>
        </authorList>
    </citation>
    <scope>NUCLEOTIDE SEQUENCE [LARGE SCALE GENOMIC DNA]</scope>
    <source>
        <strain evidence="3">ATCC 30045</strain>
    </source>
</reference>
<dbReference type="Proteomes" id="UP000195521">
    <property type="component" value="Unassembled WGS sequence"/>
</dbReference>